<protein>
    <submittedName>
        <fullName evidence="2">Uncharacterized protein</fullName>
    </submittedName>
</protein>
<dbReference type="Proteomes" id="UP000638848">
    <property type="component" value="Unassembled WGS sequence"/>
</dbReference>
<dbReference type="AlphaFoldDB" id="A0A917LTW1"/>
<dbReference type="EMBL" id="BMEQ01000008">
    <property type="protein sequence ID" value="GGG56681.1"/>
    <property type="molecule type" value="Genomic_DNA"/>
</dbReference>
<feature type="transmembrane region" description="Helical" evidence="1">
    <location>
        <begin position="155"/>
        <end position="188"/>
    </location>
</feature>
<comment type="caution">
    <text evidence="2">The sequence shown here is derived from an EMBL/GenBank/DDBJ whole genome shotgun (WGS) entry which is preliminary data.</text>
</comment>
<sequence>MSMRPTTRELVAELRYQHYSRRPYVLLLVLAAAVAVAFAGSLSHAHAAHAFFVQQVRSYEQNGVDVEAALAAPVQVTTDGAQETVDNPLKYDFLQVGESLAALKGVAMVGTALDLTTFVVVPLAFLMYGAWLALYDDRARTSRVRAVRGRWATIAAVRAGTLVLLAAAAVLVVTVVALGLSLAGAGAVQQLEAEMGYPTVVPESVSPLWAKLLTTVGTAVLFGLVGHATGLVTRSLSWPMVLAALVLFLVPFLGTWDPRNLLAAVARGVYDFWGQFELRPPLPVETWAAALGLGGYALLAAAVTAVCVATRRRFP</sequence>
<keyword evidence="1" id="KW-1133">Transmembrane helix</keyword>
<name>A0A917LTW1_9MICC</name>
<accession>A0A917LTW1</accession>
<reference evidence="2" key="2">
    <citation type="submission" date="2020-09" db="EMBL/GenBank/DDBJ databases">
        <authorList>
            <person name="Sun Q."/>
            <person name="Zhou Y."/>
        </authorList>
    </citation>
    <scope>NUCLEOTIDE SEQUENCE</scope>
    <source>
        <strain evidence="2">CGMCC 1.12187</strain>
    </source>
</reference>
<reference evidence="2" key="1">
    <citation type="journal article" date="2014" name="Int. J. Syst. Evol. Microbiol.">
        <title>Complete genome sequence of Corynebacterium casei LMG S-19264T (=DSM 44701T), isolated from a smear-ripened cheese.</title>
        <authorList>
            <consortium name="US DOE Joint Genome Institute (JGI-PGF)"/>
            <person name="Walter F."/>
            <person name="Albersmeier A."/>
            <person name="Kalinowski J."/>
            <person name="Ruckert C."/>
        </authorList>
    </citation>
    <scope>NUCLEOTIDE SEQUENCE</scope>
    <source>
        <strain evidence="2">CGMCC 1.12187</strain>
    </source>
</reference>
<evidence type="ECO:0000313" key="2">
    <source>
        <dbReference type="EMBL" id="GGG56681.1"/>
    </source>
</evidence>
<keyword evidence="1" id="KW-0472">Membrane</keyword>
<gene>
    <name evidence="2" type="ORF">GCM10011374_19420</name>
</gene>
<proteinExistence type="predicted"/>
<feature type="transmembrane region" description="Helical" evidence="1">
    <location>
        <begin position="238"/>
        <end position="256"/>
    </location>
</feature>
<feature type="transmembrane region" description="Helical" evidence="1">
    <location>
        <begin position="208"/>
        <end position="226"/>
    </location>
</feature>
<keyword evidence="1" id="KW-0812">Transmembrane</keyword>
<keyword evidence="3" id="KW-1185">Reference proteome</keyword>
<feature type="transmembrane region" description="Helical" evidence="1">
    <location>
        <begin position="115"/>
        <end position="134"/>
    </location>
</feature>
<evidence type="ECO:0000313" key="3">
    <source>
        <dbReference type="Proteomes" id="UP000638848"/>
    </source>
</evidence>
<evidence type="ECO:0000256" key="1">
    <source>
        <dbReference type="SAM" id="Phobius"/>
    </source>
</evidence>
<feature type="transmembrane region" description="Helical" evidence="1">
    <location>
        <begin position="287"/>
        <end position="309"/>
    </location>
</feature>
<organism evidence="2 3">
    <name type="scientific">Kocuria dechangensis</name>
    <dbReference type="NCBI Taxonomy" id="1176249"/>
    <lineage>
        <taxon>Bacteria</taxon>
        <taxon>Bacillati</taxon>
        <taxon>Actinomycetota</taxon>
        <taxon>Actinomycetes</taxon>
        <taxon>Micrococcales</taxon>
        <taxon>Micrococcaceae</taxon>
        <taxon>Kocuria</taxon>
    </lineage>
</organism>